<name>A0A077DC61_9BURK</name>
<dbReference type="STRING" id="1072685.IX83_03355"/>
<feature type="chain" id="PRO_5001717978" description="Tetratricopeptide repeat-like domain-containing protein" evidence="1">
    <location>
        <begin position="22"/>
        <end position="553"/>
    </location>
</feature>
<dbReference type="EMBL" id="CP009238">
    <property type="protein sequence ID" value="AIL32470.1"/>
    <property type="molecule type" value="Genomic_DNA"/>
</dbReference>
<organism evidence="2 3">
    <name type="scientific">Basilea psittacipulmonis DSM 24701</name>
    <dbReference type="NCBI Taxonomy" id="1072685"/>
    <lineage>
        <taxon>Bacteria</taxon>
        <taxon>Pseudomonadati</taxon>
        <taxon>Pseudomonadota</taxon>
        <taxon>Betaproteobacteria</taxon>
        <taxon>Burkholderiales</taxon>
        <taxon>Alcaligenaceae</taxon>
        <taxon>Basilea</taxon>
    </lineage>
</organism>
<evidence type="ECO:0008006" key="4">
    <source>
        <dbReference type="Google" id="ProtNLM"/>
    </source>
</evidence>
<dbReference type="AlphaFoldDB" id="A0A077DC61"/>
<evidence type="ECO:0000256" key="1">
    <source>
        <dbReference type="SAM" id="SignalP"/>
    </source>
</evidence>
<keyword evidence="3" id="KW-1185">Reference proteome</keyword>
<dbReference type="HOGENOM" id="CLU_492344_0_0_4"/>
<dbReference type="Proteomes" id="UP000028945">
    <property type="component" value="Chromosome"/>
</dbReference>
<feature type="signal peptide" evidence="1">
    <location>
        <begin position="1"/>
        <end position="21"/>
    </location>
</feature>
<evidence type="ECO:0000313" key="2">
    <source>
        <dbReference type="EMBL" id="AIL32470.1"/>
    </source>
</evidence>
<gene>
    <name evidence="2" type="ORF">IX83_03355</name>
</gene>
<proteinExistence type="predicted"/>
<accession>A0A077DC61</accession>
<evidence type="ECO:0000313" key="3">
    <source>
        <dbReference type="Proteomes" id="UP000028945"/>
    </source>
</evidence>
<keyword evidence="1" id="KW-0732">Signal</keyword>
<protein>
    <recommendedName>
        <fullName evidence="4">Tetratricopeptide repeat-like domain-containing protein</fullName>
    </recommendedName>
</protein>
<sequence length="553" mass="64135">MKHKIATFLVLAGFFVNLSYANIAMSDRDLQVNFEQAVDKHDYTLMGEYALELAKRLKDPAYAEKATIIYQGKQDYNLMLESARLWLHFAPNNPEAKKVLNFAMLMTQDTEVSIERLKKELLASSDPLALIDEYYDLMDVPDVSISDNVKLLEIFKGILTDDLFNQTKVQIYLARLAYLANDLETAQKAMLTAKRLADGDRVFAFSILELDVFEPQETIDFAMNYLSTHKDDAYFVKELIHYMLRFPEHSLAYVPLLNEWYPGKTWLPLIELPILANLKKYDDLLKQVKLRMQQNDGQNSDLNDTLNSYLAEAYYGLGRYEDSLDVIDHQLKPDYSHLITYVYLNDLYRLGKYDDFEIALKENVDVSFTYSGQVLALEYLIYLKRHEALSVKDIESSLEELDDDELFAFVKQLYEENEALDEAVKCLDILLKRAPFDPEWNNMLATINLVLDVNLDKGWLSNQTALLSEQNNPIFVGTQLLYLFKFGEKAKALEVLKQNERILENPYFIQTLLKTLARQEPNVAMPLYKELSADSRFSFLRSDMNKMEKMNDQ</sequence>
<reference evidence="2 3" key="1">
    <citation type="journal article" date="2014" name="BMC Genomics">
        <title>A genomic perspective on a new bacterial genus and species from the Alcaligenaceae family, Basilea psittacipulmonis.</title>
        <authorList>
            <person name="Whiteson K.L."/>
            <person name="Hernandez D."/>
            <person name="Lazarevic V."/>
            <person name="Gaia N."/>
            <person name="Farinelli L."/>
            <person name="Francois P."/>
            <person name="Pilo P."/>
            <person name="Frey J."/>
            <person name="Schrenzel J."/>
        </authorList>
    </citation>
    <scope>NUCLEOTIDE SEQUENCE [LARGE SCALE GENOMIC DNA]</scope>
    <source>
        <strain evidence="2 3">DSM 24701</strain>
    </source>
</reference>
<dbReference type="KEGG" id="bpsi:IX83_03355"/>